<dbReference type="AlphaFoldDB" id="A0A078F391"/>
<proteinExistence type="predicted"/>
<organism evidence="1 2">
    <name type="scientific">Brassica napus</name>
    <name type="common">Rape</name>
    <dbReference type="NCBI Taxonomy" id="3708"/>
    <lineage>
        <taxon>Eukaryota</taxon>
        <taxon>Viridiplantae</taxon>
        <taxon>Streptophyta</taxon>
        <taxon>Embryophyta</taxon>
        <taxon>Tracheophyta</taxon>
        <taxon>Spermatophyta</taxon>
        <taxon>Magnoliopsida</taxon>
        <taxon>eudicotyledons</taxon>
        <taxon>Gunneridae</taxon>
        <taxon>Pentapetalae</taxon>
        <taxon>rosids</taxon>
        <taxon>malvids</taxon>
        <taxon>Brassicales</taxon>
        <taxon>Brassicaceae</taxon>
        <taxon>Brassiceae</taxon>
        <taxon>Brassica</taxon>
    </lineage>
</organism>
<evidence type="ECO:0000313" key="1">
    <source>
        <dbReference type="EMBL" id="CDY07856.1"/>
    </source>
</evidence>
<protein>
    <submittedName>
        <fullName evidence="1">BnaC03g47660D protein</fullName>
    </submittedName>
</protein>
<dbReference type="EMBL" id="LK031981">
    <property type="protein sequence ID" value="CDY07856.1"/>
    <property type="molecule type" value="Genomic_DNA"/>
</dbReference>
<reference evidence="1 2" key="1">
    <citation type="journal article" date="2014" name="Science">
        <title>Plant genetics. Early allopolyploid evolution in the post-Neolithic Brassica napus oilseed genome.</title>
        <authorList>
            <person name="Chalhoub B."/>
            <person name="Denoeud F."/>
            <person name="Liu S."/>
            <person name="Parkin I.A."/>
            <person name="Tang H."/>
            <person name="Wang X."/>
            <person name="Chiquet J."/>
            <person name="Belcram H."/>
            <person name="Tong C."/>
            <person name="Samans B."/>
            <person name="Correa M."/>
            <person name="Da Silva C."/>
            <person name="Just J."/>
            <person name="Falentin C."/>
            <person name="Koh C.S."/>
            <person name="Le Clainche I."/>
            <person name="Bernard M."/>
            <person name="Bento P."/>
            <person name="Noel B."/>
            <person name="Labadie K."/>
            <person name="Alberti A."/>
            <person name="Charles M."/>
            <person name="Arnaud D."/>
            <person name="Guo H."/>
            <person name="Daviaud C."/>
            <person name="Alamery S."/>
            <person name="Jabbari K."/>
            <person name="Zhao M."/>
            <person name="Edger P.P."/>
            <person name="Chelaifa H."/>
            <person name="Tack D."/>
            <person name="Lassalle G."/>
            <person name="Mestiri I."/>
            <person name="Schnel N."/>
            <person name="Le Paslier M.C."/>
            <person name="Fan G."/>
            <person name="Renault V."/>
            <person name="Bayer P.E."/>
            <person name="Golicz A.A."/>
            <person name="Manoli S."/>
            <person name="Lee T.H."/>
            <person name="Thi V.H."/>
            <person name="Chalabi S."/>
            <person name="Hu Q."/>
            <person name="Fan C."/>
            <person name="Tollenaere R."/>
            <person name="Lu Y."/>
            <person name="Battail C."/>
            <person name="Shen J."/>
            <person name="Sidebottom C.H."/>
            <person name="Wang X."/>
            <person name="Canaguier A."/>
            <person name="Chauveau A."/>
            <person name="Berard A."/>
            <person name="Deniot G."/>
            <person name="Guan M."/>
            <person name="Liu Z."/>
            <person name="Sun F."/>
            <person name="Lim Y.P."/>
            <person name="Lyons E."/>
            <person name="Town C.D."/>
            <person name="Bancroft I."/>
            <person name="Wang X."/>
            <person name="Meng J."/>
            <person name="Ma J."/>
            <person name="Pires J.C."/>
            <person name="King G.J."/>
            <person name="Brunel D."/>
            <person name="Delourme R."/>
            <person name="Renard M."/>
            <person name="Aury J.M."/>
            <person name="Adams K.L."/>
            <person name="Batley J."/>
            <person name="Snowdon R.J."/>
            <person name="Tost J."/>
            <person name="Edwards D."/>
            <person name="Zhou Y."/>
            <person name="Hua W."/>
            <person name="Sharpe A.G."/>
            <person name="Paterson A.H."/>
            <person name="Guan C."/>
            <person name="Wincker P."/>
        </authorList>
    </citation>
    <scope>NUCLEOTIDE SEQUENCE [LARGE SCALE GENOMIC DNA]</scope>
    <source>
        <strain evidence="2">cv. Darmor-bzh</strain>
    </source>
</reference>
<evidence type="ECO:0000313" key="2">
    <source>
        <dbReference type="Proteomes" id="UP000028999"/>
    </source>
</evidence>
<accession>A0A078F391</accession>
<sequence length="16" mass="1972">MRKDIVELKNLLMRGR</sequence>
<dbReference type="PaxDb" id="3708-A0A078F391"/>
<dbReference type="Proteomes" id="UP000028999">
    <property type="component" value="Unassembled WGS sequence"/>
</dbReference>
<gene>
    <name evidence="1" type="primary">BnaC03g47660D</name>
    <name evidence="1" type="ORF">GSBRNA2T00125019001</name>
</gene>
<name>A0A078F391_BRANA</name>
<keyword evidence="2" id="KW-1185">Reference proteome</keyword>